<dbReference type="InterPro" id="IPR050180">
    <property type="entry name" value="RNR_Ribonuclease"/>
</dbReference>
<accession>A0A1M8A8Z8</accession>
<dbReference type="GO" id="GO:0003723">
    <property type="term" value="F:RNA binding"/>
    <property type="evidence" value="ECO:0007669"/>
    <property type="project" value="InterPro"/>
</dbReference>
<reference evidence="3" key="1">
    <citation type="journal article" date="2017" name="Nucleic Acids Res.">
        <title>Proteogenomics produces comprehensive and highly accurate protein-coding gene annotation in a complete genome assembly of Malassezia sympodialis.</title>
        <authorList>
            <person name="Zhu Y."/>
            <person name="Engstroem P.G."/>
            <person name="Tellgren-Roth C."/>
            <person name="Baudo C.D."/>
            <person name="Kennell J.C."/>
            <person name="Sun S."/>
            <person name="Billmyre R.B."/>
            <person name="Schroeder M.S."/>
            <person name="Andersson A."/>
            <person name="Holm T."/>
            <person name="Sigurgeirsson B."/>
            <person name="Wu G."/>
            <person name="Sankaranarayanan S.R."/>
            <person name="Siddharthan R."/>
            <person name="Sanyal K."/>
            <person name="Lundeberg J."/>
            <person name="Nystedt B."/>
            <person name="Boekhout T."/>
            <person name="Dawson T.L. Jr."/>
            <person name="Heitman J."/>
            <person name="Scheynius A."/>
            <person name="Lehtioe J."/>
        </authorList>
    </citation>
    <scope>NUCLEOTIDE SEQUENCE [LARGE SCALE GENOMIC DNA]</scope>
    <source>
        <strain evidence="3">ATCC 42132</strain>
    </source>
</reference>
<proteinExistence type="predicted"/>
<dbReference type="SUPFAM" id="SSF50249">
    <property type="entry name" value="Nucleic acid-binding proteins"/>
    <property type="match status" value="1"/>
</dbReference>
<organism evidence="2 3">
    <name type="scientific">Malassezia sympodialis (strain ATCC 42132)</name>
    <name type="common">Atopic eczema-associated yeast</name>
    <dbReference type="NCBI Taxonomy" id="1230383"/>
    <lineage>
        <taxon>Eukaryota</taxon>
        <taxon>Fungi</taxon>
        <taxon>Dikarya</taxon>
        <taxon>Basidiomycota</taxon>
        <taxon>Ustilaginomycotina</taxon>
        <taxon>Malasseziomycetes</taxon>
        <taxon>Malasseziales</taxon>
        <taxon>Malasseziaceae</taxon>
        <taxon>Malassezia</taxon>
    </lineage>
</organism>
<dbReference type="GO" id="GO:0000175">
    <property type="term" value="F:3'-5'-RNA exonuclease activity"/>
    <property type="evidence" value="ECO:0007669"/>
    <property type="project" value="TreeGrafter"/>
</dbReference>
<gene>
    <name evidence="2" type="ORF">MSYG_3226</name>
</gene>
<evidence type="ECO:0000313" key="2">
    <source>
        <dbReference type="EMBL" id="SHO78878.1"/>
    </source>
</evidence>
<dbReference type="PANTHER" id="PTHR23355">
    <property type="entry name" value="RIBONUCLEASE"/>
    <property type="match status" value="1"/>
</dbReference>
<dbReference type="Pfam" id="PF00773">
    <property type="entry name" value="RNB"/>
    <property type="match status" value="1"/>
</dbReference>
<dbReference type="GO" id="GO:0000932">
    <property type="term" value="C:P-body"/>
    <property type="evidence" value="ECO:0007669"/>
    <property type="project" value="TreeGrafter"/>
</dbReference>
<feature type="domain" description="RNB" evidence="1">
    <location>
        <begin position="549"/>
        <end position="901"/>
    </location>
</feature>
<sequence>MKLAREWRQGTSLWNLRLLHTSRLLARHDLKAEQQQLENLVKNVLDTTHGNNKAIASRDRRNRGYVKLEDTWNKLSPLKRNVDEEIHPDHAQHYVLPDKYGIKNFDVQAGDFVEARKSTMTYLGVILPIPEDREVLGAGQGTSHIMVLATGELEQIRATDIMLQMPGFVDSKTATLAAPLKWDHVLASASRPASLSTNLDTDLSGDATLDAGEPFDYMRFSTRAKICRKIREMQRELDREIRRIYPAFRTLFLEEEEAKALMDQLAFSKKDHKIRKNSLDLLQSGQVPTSTAALYMEQYLSNSGKKLTVKASTLLATHSLLMSHPTQFLADSISHRRSQSFVYRSQREQQTLKKVSEWVHHFISETDDEMSISAKSIIHGFCDRARYVLKWRQSRKCLETEELCEDDPVPSVDGKGLFRWTQEDKDILTFFKISLGNRRELQDNNTGSVAMTIIKQAGVNVRLWPLHHDGSEYHKQDLPTKDDVKELETDITQAGFDLQHSQMFNFLVNLGVLAPWENPNALDTQLKNLQYTSDLLERSGALKEEQEDRHSFGNLPVYVIDSEDAHELDDGISVESTEEKSKVWVHIHIADPTAWIDMEHPLAKLAEHRYASIYLPEIMWPMLPETVTRGRMSLNDTHKGGMNVLSFSALVDLDSGKVVEYNVRRGKVHNMKIITYKAVNTILLGKDWHSQSEKNLSLLAEAASVIFKRRVRIGGAVNAGDPDTELKISPLPPPALSNSSHDTPKFFRGFPKIQMITQGNSERRGSYDNLPGGISAESMVSELMILAGRIAASFGMDHKIPLPHRTQAAPEEGDIEVIQNMKHPVTGALSMSELVSRGIFLPMGSSSILPGDHFALGIHPMLKNDPLADALYKGGYVRVTSPLRRYSDMLCHWQIKAVLSGKSPLLDANLLSQRLIQCDRMETWVRQLERSSVRFWIWTFVDSFFKKKANLLEKKEAITPDLFSPSERILLAPLEALQGIMDVRFNADTLESRIRVSLPQLGGIPVDCTWPTGKPPPERSTIKSVEIIKTISAGAKRTILCQPVT</sequence>
<dbReference type="VEuPathDB" id="FungiDB:MSYG_3226"/>
<evidence type="ECO:0000259" key="1">
    <source>
        <dbReference type="SMART" id="SM00955"/>
    </source>
</evidence>
<name>A0A1M8A8Z8_MALS4</name>
<keyword evidence="3" id="KW-1185">Reference proteome</keyword>
<dbReference type="Proteomes" id="UP000186303">
    <property type="component" value="Chromosome 5"/>
</dbReference>
<dbReference type="GO" id="GO:0006402">
    <property type="term" value="P:mRNA catabolic process"/>
    <property type="evidence" value="ECO:0007669"/>
    <property type="project" value="TreeGrafter"/>
</dbReference>
<dbReference type="AlphaFoldDB" id="A0A1M8A8Z8"/>
<protein>
    <submittedName>
        <fullName evidence="2">Similar to S.cerevisiae protein DSS1 (3'-5' exoribonuclease)</fullName>
    </submittedName>
</protein>
<dbReference type="InterPro" id="IPR001900">
    <property type="entry name" value="RNase_II/R"/>
</dbReference>
<dbReference type="OMA" id="IMDVRFN"/>
<dbReference type="InterPro" id="IPR012340">
    <property type="entry name" value="NA-bd_OB-fold"/>
</dbReference>
<dbReference type="EMBL" id="LT671825">
    <property type="protein sequence ID" value="SHO78878.1"/>
    <property type="molecule type" value="Genomic_DNA"/>
</dbReference>
<dbReference type="STRING" id="1230383.A0A1M8A8Z8"/>
<dbReference type="SMART" id="SM00955">
    <property type="entry name" value="RNB"/>
    <property type="match status" value="1"/>
</dbReference>
<dbReference type="OrthoDB" id="2285229at2759"/>
<dbReference type="PANTHER" id="PTHR23355:SF65">
    <property type="entry name" value="EXORIBONUCLEASE CYT-4, PUTATIVE (AFU_ORTHOLOGUE AFUA_7G01550)-RELATED"/>
    <property type="match status" value="1"/>
</dbReference>
<evidence type="ECO:0000313" key="3">
    <source>
        <dbReference type="Proteomes" id="UP000186303"/>
    </source>
</evidence>